<dbReference type="InterPro" id="IPR036610">
    <property type="entry name" value="PEBP-like_sf"/>
</dbReference>
<accession>A0A1J1HX45</accession>
<gene>
    <name evidence="1" type="ORF">CLUMA_CG006197</name>
</gene>
<dbReference type="OrthoDB" id="2506647at2759"/>
<dbReference type="EMBL" id="CVRI01000034">
    <property type="protein sequence ID" value="CRK92648.1"/>
    <property type="molecule type" value="Genomic_DNA"/>
</dbReference>
<evidence type="ECO:0000313" key="1">
    <source>
        <dbReference type="EMBL" id="CRK92648.1"/>
    </source>
</evidence>
<dbReference type="SUPFAM" id="SSF49777">
    <property type="entry name" value="PEBP-like"/>
    <property type="match status" value="1"/>
</dbReference>
<dbReference type="CDD" id="cd00866">
    <property type="entry name" value="PEBP_euk"/>
    <property type="match status" value="1"/>
</dbReference>
<keyword evidence="2" id="KW-1185">Reference proteome</keyword>
<sequence length="167" mass="18857">MDLLSISYPSGVDVNLGNILTPTQVKDRPNVTWTGDDCDLFTLLMTDTDLPSRQMRMGEFRHWLVINIQGNDLNSGTTAVNFLGSGTPPFSGLHRYTFLLFKQPLGKMNFDLSCFHNNVAMARQSQVTRNFITKYSLEIVAGNFYQCEYDETVPLILKQLAGQCLHK</sequence>
<dbReference type="PANTHER" id="PTHR11362:SF82">
    <property type="entry name" value="PHOSPHATIDYLETHANOLAMINE-BINDING PROTEIN 4"/>
    <property type="match status" value="1"/>
</dbReference>
<dbReference type="Gene3D" id="3.90.280.10">
    <property type="entry name" value="PEBP-like"/>
    <property type="match status" value="1"/>
</dbReference>
<dbReference type="InterPro" id="IPR008914">
    <property type="entry name" value="PEBP"/>
</dbReference>
<protein>
    <submittedName>
        <fullName evidence="1">CLUMA_CG006197, isoform A</fullName>
    </submittedName>
</protein>
<proteinExistence type="predicted"/>
<dbReference type="Pfam" id="PF01161">
    <property type="entry name" value="PBP"/>
    <property type="match status" value="1"/>
</dbReference>
<organism evidence="1 2">
    <name type="scientific">Clunio marinus</name>
    <dbReference type="NCBI Taxonomy" id="568069"/>
    <lineage>
        <taxon>Eukaryota</taxon>
        <taxon>Metazoa</taxon>
        <taxon>Ecdysozoa</taxon>
        <taxon>Arthropoda</taxon>
        <taxon>Hexapoda</taxon>
        <taxon>Insecta</taxon>
        <taxon>Pterygota</taxon>
        <taxon>Neoptera</taxon>
        <taxon>Endopterygota</taxon>
        <taxon>Diptera</taxon>
        <taxon>Nematocera</taxon>
        <taxon>Chironomoidea</taxon>
        <taxon>Chironomidae</taxon>
        <taxon>Clunio</taxon>
    </lineage>
</organism>
<dbReference type="AlphaFoldDB" id="A0A1J1HX45"/>
<reference evidence="1 2" key="1">
    <citation type="submission" date="2015-04" db="EMBL/GenBank/DDBJ databases">
        <authorList>
            <person name="Syromyatnikov M.Y."/>
            <person name="Popov V.N."/>
        </authorList>
    </citation>
    <scope>NUCLEOTIDE SEQUENCE [LARGE SCALE GENOMIC DNA]</scope>
</reference>
<evidence type="ECO:0000313" key="2">
    <source>
        <dbReference type="Proteomes" id="UP000183832"/>
    </source>
</evidence>
<name>A0A1J1HX45_9DIPT</name>
<dbReference type="Proteomes" id="UP000183832">
    <property type="component" value="Unassembled WGS sequence"/>
</dbReference>
<dbReference type="PANTHER" id="PTHR11362">
    <property type="entry name" value="PHOSPHATIDYLETHANOLAMINE-BINDING PROTEIN"/>
    <property type="match status" value="1"/>
</dbReference>
<dbReference type="STRING" id="568069.A0A1J1HX45"/>
<dbReference type="InterPro" id="IPR035810">
    <property type="entry name" value="PEBP_euk"/>
</dbReference>